<gene>
    <name evidence="2" type="ORF">CLV35_2343</name>
</gene>
<feature type="compositionally biased region" description="Basic and acidic residues" evidence="1">
    <location>
        <begin position="20"/>
        <end position="50"/>
    </location>
</feature>
<sequence length="65" mass="7117">MTSAPDEPTLGDVLEPTEGAYRDRHEHGKAPAHPNDDALAHRTEQERVEAGIEDYDPDQVPPAAE</sequence>
<accession>A0A420XNS1</accession>
<dbReference type="RefSeq" id="WP_121193655.1">
    <property type="nucleotide sequence ID" value="NZ_RBWV01000012.1"/>
</dbReference>
<reference evidence="2 3" key="1">
    <citation type="submission" date="2018-10" db="EMBL/GenBank/DDBJ databases">
        <title>Genomic Encyclopedia of Archaeal and Bacterial Type Strains, Phase II (KMG-II): from individual species to whole genera.</title>
        <authorList>
            <person name="Goeker M."/>
        </authorList>
    </citation>
    <scope>NUCLEOTIDE SEQUENCE [LARGE SCALE GENOMIC DNA]</scope>
    <source>
        <strain evidence="2 3">RP-AC37</strain>
    </source>
</reference>
<dbReference type="AlphaFoldDB" id="A0A420XNS1"/>
<dbReference type="EMBL" id="RBWV01000012">
    <property type="protein sequence ID" value="RKS73850.1"/>
    <property type="molecule type" value="Genomic_DNA"/>
</dbReference>
<proteinExistence type="predicted"/>
<evidence type="ECO:0000313" key="2">
    <source>
        <dbReference type="EMBL" id="RKS73850.1"/>
    </source>
</evidence>
<evidence type="ECO:0000313" key="3">
    <source>
        <dbReference type="Proteomes" id="UP000281955"/>
    </source>
</evidence>
<feature type="region of interest" description="Disordered" evidence="1">
    <location>
        <begin position="1"/>
        <end position="65"/>
    </location>
</feature>
<keyword evidence="3" id="KW-1185">Reference proteome</keyword>
<dbReference type="Proteomes" id="UP000281955">
    <property type="component" value="Unassembled WGS sequence"/>
</dbReference>
<organism evidence="2 3">
    <name type="scientific">Motilibacter peucedani</name>
    <dbReference type="NCBI Taxonomy" id="598650"/>
    <lineage>
        <taxon>Bacteria</taxon>
        <taxon>Bacillati</taxon>
        <taxon>Actinomycetota</taxon>
        <taxon>Actinomycetes</taxon>
        <taxon>Motilibacterales</taxon>
        <taxon>Motilibacteraceae</taxon>
        <taxon>Motilibacter</taxon>
    </lineage>
</organism>
<comment type="caution">
    <text evidence="2">The sequence shown here is derived from an EMBL/GenBank/DDBJ whole genome shotgun (WGS) entry which is preliminary data.</text>
</comment>
<dbReference type="OrthoDB" id="4480068at2"/>
<evidence type="ECO:0000256" key="1">
    <source>
        <dbReference type="SAM" id="MobiDB-lite"/>
    </source>
</evidence>
<protein>
    <submittedName>
        <fullName evidence="2">Uncharacterized protein</fullName>
    </submittedName>
</protein>
<dbReference type="InParanoid" id="A0A420XNS1"/>
<name>A0A420XNS1_9ACTN</name>